<accession>A0A370QS94</accession>
<gene>
    <name evidence="1" type="ORF">C8D90_104292</name>
</gene>
<dbReference type="EMBL" id="QRAP01000004">
    <property type="protein sequence ID" value="RDK92134.1"/>
    <property type="molecule type" value="Genomic_DNA"/>
</dbReference>
<dbReference type="Gene3D" id="2.30.110.20">
    <property type="entry name" value="Hcp1-like"/>
    <property type="match status" value="1"/>
</dbReference>
<dbReference type="SUPFAM" id="SSF141452">
    <property type="entry name" value="Hcp1-like"/>
    <property type="match status" value="1"/>
</dbReference>
<evidence type="ECO:0000313" key="2">
    <source>
        <dbReference type="Proteomes" id="UP000254848"/>
    </source>
</evidence>
<dbReference type="NCBIfam" id="TIGR03344">
    <property type="entry name" value="VI_effect_Hcp1"/>
    <property type="match status" value="1"/>
</dbReference>
<comment type="caution">
    <text evidence="1">The sequence shown here is derived from an EMBL/GenBank/DDBJ whole genome shotgun (WGS) entry which is preliminary data.</text>
</comment>
<dbReference type="Pfam" id="PF05638">
    <property type="entry name" value="T6SS_HCP"/>
    <property type="match status" value="1"/>
</dbReference>
<dbReference type="InterPro" id="IPR052947">
    <property type="entry name" value="T6SS_Hcp1_domain"/>
</dbReference>
<dbReference type="InterPro" id="IPR008514">
    <property type="entry name" value="T6SS_Hcp"/>
</dbReference>
<keyword evidence="2" id="KW-1185">Reference proteome</keyword>
<dbReference type="PANTHER" id="PTHR34319">
    <property type="entry name" value="MAJOR EXPORTED PROTEIN"/>
    <property type="match status" value="1"/>
</dbReference>
<sequence length="174" mass="19729">MENYNDAFIRRRRIKMANLIYMKIEGKKQGLISAGCGTFDSIGNRYQKAHSDYILIYSANHNITREQNANHHPFTVVKPIDKSSPLLGAAISDNEELDIQLELYQTAPSGGQEKYYTINLSGATLCGININYPHSLTHEDRQPEEIVSINYKSITWTHNKAGTSAYSIDNERVY</sequence>
<proteinExistence type="predicted"/>
<dbReference type="Proteomes" id="UP000254848">
    <property type="component" value="Unassembled WGS sequence"/>
</dbReference>
<dbReference type="InterPro" id="IPR036624">
    <property type="entry name" value="Hcp1-lik_sf"/>
</dbReference>
<evidence type="ECO:0000313" key="1">
    <source>
        <dbReference type="EMBL" id="RDK92134.1"/>
    </source>
</evidence>
<name>A0A370QS94_9GAMM</name>
<dbReference type="PANTHER" id="PTHR34319:SF7">
    <property type="entry name" value="HNH ENDONUCLEASE DOMAIN-CONTAINING PROTEIN"/>
    <property type="match status" value="1"/>
</dbReference>
<protein>
    <recommendedName>
        <fullName evidence="3">Type VI secretion system secreted protein Hcp</fullName>
    </recommendedName>
</protein>
<evidence type="ECO:0008006" key="3">
    <source>
        <dbReference type="Google" id="ProtNLM"/>
    </source>
</evidence>
<dbReference type="AlphaFoldDB" id="A0A370QS94"/>
<organism evidence="1 2">
    <name type="scientific">Enterobacillus tribolii</name>
    <dbReference type="NCBI Taxonomy" id="1487935"/>
    <lineage>
        <taxon>Bacteria</taxon>
        <taxon>Pseudomonadati</taxon>
        <taxon>Pseudomonadota</taxon>
        <taxon>Gammaproteobacteria</taxon>
        <taxon>Enterobacterales</taxon>
        <taxon>Hafniaceae</taxon>
        <taxon>Enterobacillus</taxon>
    </lineage>
</organism>
<reference evidence="1 2" key="1">
    <citation type="submission" date="2018-07" db="EMBL/GenBank/DDBJ databases">
        <title>Genomic Encyclopedia of Type Strains, Phase IV (KMG-IV): sequencing the most valuable type-strain genomes for metagenomic binning, comparative biology and taxonomic classification.</title>
        <authorList>
            <person name="Goeker M."/>
        </authorList>
    </citation>
    <scope>NUCLEOTIDE SEQUENCE [LARGE SCALE GENOMIC DNA]</scope>
    <source>
        <strain evidence="1 2">DSM 103736</strain>
    </source>
</reference>